<evidence type="ECO:0000313" key="2">
    <source>
        <dbReference type="Proteomes" id="UP000076078"/>
    </source>
</evidence>
<reference evidence="1 2" key="1">
    <citation type="submission" date="2015-12" db="EMBL/GenBank/DDBJ databases">
        <title>Dictyostelia acquired genes for synthesis and detection of signals that induce cell-type specialization by lateral gene transfer from prokaryotes.</title>
        <authorList>
            <person name="Gloeckner G."/>
            <person name="Schaap P."/>
        </authorList>
    </citation>
    <scope>NUCLEOTIDE SEQUENCE [LARGE SCALE GENOMIC DNA]</scope>
    <source>
        <strain evidence="1 2">TK</strain>
    </source>
</reference>
<proteinExistence type="predicted"/>
<dbReference type="AlphaFoldDB" id="A0A151Z7Y2"/>
<comment type="caution">
    <text evidence="1">The sequence shown here is derived from an EMBL/GenBank/DDBJ whole genome shotgun (WGS) entry which is preliminary data.</text>
</comment>
<evidence type="ECO:0000313" key="1">
    <source>
        <dbReference type="EMBL" id="KYQ90062.1"/>
    </source>
</evidence>
<dbReference type="Proteomes" id="UP000076078">
    <property type="component" value="Unassembled WGS sequence"/>
</dbReference>
<accession>A0A151Z7Y2</accession>
<name>A0A151Z7Y2_TIELA</name>
<sequence>MVGVNIPYYIANALVDPDFTILWFTIVTLWDLLPAYQKYGSLCDRGIADGLTNVQIIYHHRLCCIRSRLYRYSFDLFC</sequence>
<gene>
    <name evidence="1" type="ORF">DLAC_11737</name>
</gene>
<protein>
    <submittedName>
        <fullName evidence="1">Uncharacterized protein</fullName>
    </submittedName>
</protein>
<keyword evidence="2" id="KW-1185">Reference proteome</keyword>
<dbReference type="InParanoid" id="A0A151Z7Y2"/>
<dbReference type="EMBL" id="LODT01000037">
    <property type="protein sequence ID" value="KYQ90062.1"/>
    <property type="molecule type" value="Genomic_DNA"/>
</dbReference>
<organism evidence="1 2">
    <name type="scientific">Tieghemostelium lacteum</name>
    <name type="common">Slime mold</name>
    <name type="synonym">Dictyostelium lacteum</name>
    <dbReference type="NCBI Taxonomy" id="361077"/>
    <lineage>
        <taxon>Eukaryota</taxon>
        <taxon>Amoebozoa</taxon>
        <taxon>Evosea</taxon>
        <taxon>Eumycetozoa</taxon>
        <taxon>Dictyostelia</taxon>
        <taxon>Dictyosteliales</taxon>
        <taxon>Raperosteliaceae</taxon>
        <taxon>Tieghemostelium</taxon>
    </lineage>
</organism>